<dbReference type="InterPro" id="IPR049704">
    <property type="entry name" value="Aminotrans_3_PPA_site"/>
</dbReference>
<evidence type="ECO:0000256" key="7">
    <source>
        <dbReference type="HAMAP-Rule" id="MF_00375"/>
    </source>
</evidence>
<comment type="similarity">
    <text evidence="3 7">Belongs to the class-III pyridoxal-phosphate-dependent aminotransferase family. HemL subfamily.</text>
</comment>
<sequence>MEVSWWTRALKVLPGGVDSPVRAFGGVGGEPIFIRRAKGPYLYADSGKEYVDYIGSWGPMILGHNPPEVIEALQEQLSRGLSFGMGTDIEVELAELILSKVPGMEKIRLVNSGTEATMSAVRVARGATGRNKIIKFRGCYHGHGDSFLIQAGSGALTHGAPSSLGVTPGVAEDTLIADYNHLEQVSALFAAHASEIAAVIVEPIAGNMGCVPPRPGFLEGLRKLCTENGTVLIFDEVMTGFRVSDGGAAKRFGIAPDMITFGKIVGGGMPLAAYAGKESLMRNVSPLGKVYQAGTLSGNPMAVTAGLAQLRTLYQLNPWQALEEKGMKLEAGLKRAAASVGCAVQINRVGAMFTIFFSDFPVNDTESAMASNTKCFAKFFHAMLDQGILFPPSQFETTFFGTQHSEEILTKTVAAAQIAFEKARA</sequence>
<dbReference type="PROSITE" id="PS00600">
    <property type="entry name" value="AA_TRANSFER_CLASS_3"/>
    <property type="match status" value="1"/>
</dbReference>
<dbReference type="Pfam" id="PF00202">
    <property type="entry name" value="Aminotran_3"/>
    <property type="match status" value="1"/>
</dbReference>
<dbReference type="NCBIfam" id="NF000818">
    <property type="entry name" value="PRK00062.1"/>
    <property type="match status" value="1"/>
</dbReference>
<dbReference type="InterPro" id="IPR015424">
    <property type="entry name" value="PyrdxlP-dep_Trfase"/>
</dbReference>
<comment type="subcellular location">
    <subcellularLocation>
        <location evidence="7">Cytoplasm</location>
    </subcellularLocation>
</comment>
<evidence type="ECO:0000256" key="2">
    <source>
        <dbReference type="ARBA" id="ARBA00004819"/>
    </source>
</evidence>
<dbReference type="InterPro" id="IPR005814">
    <property type="entry name" value="Aminotrans_3"/>
</dbReference>
<name>A0ABX5LSY1_9BACT</name>
<organism evidence="8 9">
    <name type="scientific">Hallerella porci</name>
    <dbReference type="NCBI Taxonomy" id="1945871"/>
    <lineage>
        <taxon>Bacteria</taxon>
        <taxon>Pseudomonadati</taxon>
        <taxon>Fibrobacterota</taxon>
        <taxon>Fibrobacteria</taxon>
        <taxon>Fibrobacterales</taxon>
        <taxon>Fibrobacteraceae</taxon>
        <taxon>Hallerella</taxon>
    </lineage>
</organism>
<dbReference type="SUPFAM" id="SSF53383">
    <property type="entry name" value="PLP-dependent transferases"/>
    <property type="match status" value="1"/>
</dbReference>
<keyword evidence="9" id="KW-1185">Reference proteome</keyword>
<reference evidence="8 9" key="1">
    <citation type="submission" date="2018-05" db="EMBL/GenBank/DDBJ databases">
        <title>Animal gut microbial communities from fecal samples from Wisconsin, USA.</title>
        <authorList>
            <person name="Neumann A."/>
        </authorList>
    </citation>
    <scope>NUCLEOTIDE SEQUENCE [LARGE SCALE GENOMIC DNA]</scope>
    <source>
        <strain evidence="8 9">UWS4</strain>
    </source>
</reference>
<keyword evidence="7" id="KW-0963">Cytoplasm</keyword>
<dbReference type="Proteomes" id="UP000245523">
    <property type="component" value="Unassembled WGS sequence"/>
</dbReference>
<dbReference type="InterPro" id="IPR015422">
    <property type="entry name" value="PyrdxlP-dep_Trfase_small"/>
</dbReference>
<evidence type="ECO:0000256" key="6">
    <source>
        <dbReference type="ARBA" id="ARBA00023244"/>
    </source>
</evidence>
<keyword evidence="4 7" id="KW-0663">Pyridoxal phosphate</keyword>
<accession>A0ABX5LSY1</accession>
<evidence type="ECO:0000256" key="5">
    <source>
        <dbReference type="ARBA" id="ARBA00023235"/>
    </source>
</evidence>
<dbReference type="HAMAP" id="MF_00375">
    <property type="entry name" value="HemL_aminotrans_3"/>
    <property type="match status" value="1"/>
</dbReference>
<comment type="cofactor">
    <cofactor evidence="1 7">
        <name>pyridoxal 5'-phosphate</name>
        <dbReference type="ChEBI" id="CHEBI:597326"/>
    </cofactor>
</comment>
<dbReference type="EMBL" id="QGHD01000001">
    <property type="protein sequence ID" value="PWL04161.1"/>
    <property type="molecule type" value="Genomic_DNA"/>
</dbReference>
<dbReference type="PANTHER" id="PTHR43713">
    <property type="entry name" value="GLUTAMATE-1-SEMIALDEHYDE 2,1-AMINOMUTASE"/>
    <property type="match status" value="1"/>
</dbReference>
<evidence type="ECO:0000313" key="9">
    <source>
        <dbReference type="Proteomes" id="UP000245523"/>
    </source>
</evidence>
<protein>
    <recommendedName>
        <fullName evidence="7">Glutamate-1-semialdehyde 2,1-aminomutase</fullName>
        <shortName evidence="7">GSA</shortName>
        <ecNumber evidence="7">5.4.3.8</ecNumber>
    </recommendedName>
    <alternativeName>
        <fullName evidence="7">Glutamate-1-semialdehyde aminotransferase</fullName>
        <shortName evidence="7">GSA-AT</shortName>
    </alternativeName>
</protein>
<feature type="modified residue" description="N6-(pyridoxal phosphate)lysine" evidence="7">
    <location>
        <position position="263"/>
    </location>
</feature>
<dbReference type="Gene3D" id="3.40.640.10">
    <property type="entry name" value="Type I PLP-dependent aspartate aminotransferase-like (Major domain)"/>
    <property type="match status" value="1"/>
</dbReference>
<proteinExistence type="inferred from homology"/>
<comment type="subunit">
    <text evidence="7">Homodimer.</text>
</comment>
<dbReference type="InterPro" id="IPR015421">
    <property type="entry name" value="PyrdxlP-dep_Trfase_major"/>
</dbReference>
<evidence type="ECO:0000256" key="3">
    <source>
        <dbReference type="ARBA" id="ARBA00008981"/>
    </source>
</evidence>
<dbReference type="PANTHER" id="PTHR43713:SF3">
    <property type="entry name" value="GLUTAMATE-1-SEMIALDEHYDE 2,1-AMINOMUTASE 1, CHLOROPLASTIC-RELATED"/>
    <property type="match status" value="1"/>
</dbReference>
<evidence type="ECO:0000313" key="8">
    <source>
        <dbReference type="EMBL" id="PWL04161.1"/>
    </source>
</evidence>
<dbReference type="RefSeq" id="WP_109587087.1">
    <property type="nucleotide sequence ID" value="NZ_QGHD01000001.1"/>
</dbReference>
<comment type="catalytic activity">
    <reaction evidence="7">
        <text>(S)-4-amino-5-oxopentanoate = 5-aminolevulinate</text>
        <dbReference type="Rhea" id="RHEA:14265"/>
        <dbReference type="ChEBI" id="CHEBI:57501"/>
        <dbReference type="ChEBI" id="CHEBI:356416"/>
        <dbReference type="EC" id="5.4.3.8"/>
    </reaction>
</comment>
<dbReference type="InterPro" id="IPR004639">
    <property type="entry name" value="4pyrrol_synth_GluAld_NH2Trfase"/>
</dbReference>
<dbReference type="NCBIfam" id="TIGR00713">
    <property type="entry name" value="hemL"/>
    <property type="match status" value="1"/>
</dbReference>
<dbReference type="CDD" id="cd00610">
    <property type="entry name" value="OAT_like"/>
    <property type="match status" value="1"/>
</dbReference>
<comment type="pathway">
    <text evidence="2">Porphyrin-containing compound metabolism; protoporphyrin-IX biosynthesis; 5-aminolevulinate from L-glutamyl-tRNA(Glu): step 2/2.</text>
</comment>
<keyword evidence="5 7" id="KW-0413">Isomerase</keyword>
<dbReference type="Gene3D" id="3.90.1150.10">
    <property type="entry name" value="Aspartate Aminotransferase, domain 1"/>
    <property type="match status" value="1"/>
</dbReference>
<comment type="caution">
    <text evidence="8">The sequence shown here is derived from an EMBL/GenBank/DDBJ whole genome shotgun (WGS) entry which is preliminary data.</text>
</comment>
<keyword evidence="6 7" id="KW-0627">Porphyrin biosynthesis</keyword>
<dbReference type="EC" id="5.4.3.8" evidence="7"/>
<evidence type="ECO:0000256" key="4">
    <source>
        <dbReference type="ARBA" id="ARBA00022898"/>
    </source>
</evidence>
<evidence type="ECO:0000256" key="1">
    <source>
        <dbReference type="ARBA" id="ARBA00001933"/>
    </source>
</evidence>
<gene>
    <name evidence="7" type="primary">hemL</name>
    <name evidence="8" type="ORF">B0H50_101174</name>
</gene>